<evidence type="ECO:0000313" key="3">
    <source>
        <dbReference type="Proteomes" id="UP000237271"/>
    </source>
</evidence>
<evidence type="ECO:0000256" key="1">
    <source>
        <dbReference type="SAM" id="MobiDB-lite"/>
    </source>
</evidence>
<organism evidence="2 3">
    <name type="scientific">Phytophthora palmivora</name>
    <dbReference type="NCBI Taxonomy" id="4796"/>
    <lineage>
        <taxon>Eukaryota</taxon>
        <taxon>Sar</taxon>
        <taxon>Stramenopiles</taxon>
        <taxon>Oomycota</taxon>
        <taxon>Peronosporomycetes</taxon>
        <taxon>Peronosporales</taxon>
        <taxon>Peronosporaceae</taxon>
        <taxon>Phytophthora</taxon>
    </lineage>
</organism>
<dbReference type="EMBL" id="NCKW01008017">
    <property type="protein sequence ID" value="POM68854.1"/>
    <property type="molecule type" value="Genomic_DNA"/>
</dbReference>
<evidence type="ECO:0000313" key="2">
    <source>
        <dbReference type="EMBL" id="POM68854.1"/>
    </source>
</evidence>
<feature type="region of interest" description="Disordered" evidence="1">
    <location>
        <begin position="135"/>
        <end position="162"/>
    </location>
</feature>
<proteinExistence type="predicted"/>
<name>A0A2P4XTG2_9STRA</name>
<dbReference type="Proteomes" id="UP000237271">
    <property type="component" value="Unassembled WGS sequence"/>
</dbReference>
<dbReference type="AlphaFoldDB" id="A0A2P4XTG2"/>
<accession>A0A2P4XTG2</accession>
<protein>
    <submittedName>
        <fullName evidence="2">Uncharacterized protein</fullName>
    </submittedName>
</protein>
<sequence>MVGLLKVQDLSAGLRHLGGEMADGGFQMTPILAQIIDVCLQMMNRIRPTIKIPVEIDDLSLQGRDLGCRLWRLQTDNAIGLQGRLEGITFLSEAVNLSPVTPDLPTLSGAHHLKRLEGADVLTISIHSLIGPTGGQAQHSATQSDHRSTEILGCAPSGSTDL</sequence>
<gene>
    <name evidence="2" type="ORF">PHPALM_14926</name>
</gene>
<reference evidence="2 3" key="1">
    <citation type="journal article" date="2017" name="Genome Biol. Evol.">
        <title>Phytophthora megakarya and P. palmivora, closely related causal agents of cacao black pod rot, underwent increases in genome sizes and gene numbers by different mechanisms.</title>
        <authorList>
            <person name="Ali S.S."/>
            <person name="Shao J."/>
            <person name="Lary D.J."/>
            <person name="Kronmiller B."/>
            <person name="Shen D."/>
            <person name="Strem M.D."/>
            <person name="Amoako-Attah I."/>
            <person name="Akrofi A.Y."/>
            <person name="Begoude B.A."/>
            <person name="Ten Hoopen G.M."/>
            <person name="Coulibaly K."/>
            <person name="Kebe B.I."/>
            <person name="Melnick R.L."/>
            <person name="Guiltinan M.J."/>
            <person name="Tyler B.M."/>
            <person name="Meinhardt L.W."/>
            <person name="Bailey B.A."/>
        </authorList>
    </citation>
    <scope>NUCLEOTIDE SEQUENCE [LARGE SCALE GENOMIC DNA]</scope>
    <source>
        <strain evidence="3">sbr112.9</strain>
    </source>
</reference>
<comment type="caution">
    <text evidence="2">The sequence shown here is derived from an EMBL/GenBank/DDBJ whole genome shotgun (WGS) entry which is preliminary data.</text>
</comment>
<keyword evidence="3" id="KW-1185">Reference proteome</keyword>